<protein>
    <submittedName>
        <fullName evidence="1">Uncharacterized protein</fullName>
    </submittedName>
</protein>
<dbReference type="STRING" id="1280514.AXFE_21520"/>
<keyword evidence="2" id="KW-1185">Reference proteome</keyword>
<dbReference type="EMBL" id="JXYS01000068">
    <property type="protein sequence ID" value="KJF17017.1"/>
    <property type="molecule type" value="Genomic_DNA"/>
</dbReference>
<dbReference type="Pfam" id="PF02596">
    <property type="entry name" value="DUF169"/>
    <property type="match status" value="1"/>
</dbReference>
<dbReference type="Proteomes" id="UP000032360">
    <property type="component" value="Unassembled WGS sequence"/>
</dbReference>
<gene>
    <name evidence="1" type="ORF">AXFE_21520</name>
</gene>
<comment type="caution">
    <text evidence="1">The sequence shown here is derived from an EMBL/GenBank/DDBJ whole genome shotgun (WGS) entry which is preliminary data.</text>
</comment>
<proteinExistence type="predicted"/>
<accession>A0A0D8HGX3</accession>
<dbReference type="AlphaFoldDB" id="A0A0D8HGX3"/>
<sequence length="239" mass="25913">MIEMQNAASKLKSTLHLNVEPIGISFSDRVDPSQEFFDIEMPLPTEDGRTGRVAAGCVFWMHAVERRFATVAADHANCSVGSFTHGFLELSVAATKSDVGALVTSGWVSESDFGTIEHVTTQPAQVIYEPLSSSSSVPDVVFLRLNARSAMIFRDAFPTARIEGKPQCHIVAIAKELGEIALSFGCMLSRTRTSMPSSEMTAAIPGPLLQEALDRLEETASIDRNVANYASIDSKRFAN</sequence>
<dbReference type="InterPro" id="IPR003748">
    <property type="entry name" value="DUF169"/>
</dbReference>
<name>A0A0D8HGX3_9ACTN</name>
<evidence type="ECO:0000313" key="2">
    <source>
        <dbReference type="Proteomes" id="UP000032360"/>
    </source>
</evidence>
<reference evidence="1 2" key="1">
    <citation type="submission" date="2015-01" db="EMBL/GenBank/DDBJ databases">
        <title>Draft genome of the acidophilic iron oxidizer Acidithrix ferrooxidans strain Py-F3.</title>
        <authorList>
            <person name="Poehlein A."/>
            <person name="Eisen S."/>
            <person name="Schloemann M."/>
            <person name="Johnson B.D."/>
            <person name="Daniel R."/>
            <person name="Muehling M."/>
        </authorList>
    </citation>
    <scope>NUCLEOTIDE SEQUENCE [LARGE SCALE GENOMIC DNA]</scope>
    <source>
        <strain evidence="1 2">Py-F3</strain>
    </source>
</reference>
<organism evidence="1 2">
    <name type="scientific">Acidithrix ferrooxidans</name>
    <dbReference type="NCBI Taxonomy" id="1280514"/>
    <lineage>
        <taxon>Bacteria</taxon>
        <taxon>Bacillati</taxon>
        <taxon>Actinomycetota</taxon>
        <taxon>Acidimicrobiia</taxon>
        <taxon>Acidimicrobiales</taxon>
        <taxon>Acidimicrobiaceae</taxon>
        <taxon>Acidithrix</taxon>
    </lineage>
</organism>
<evidence type="ECO:0000313" key="1">
    <source>
        <dbReference type="EMBL" id="KJF17017.1"/>
    </source>
</evidence>